<evidence type="ECO:0000256" key="4">
    <source>
        <dbReference type="ARBA" id="ARBA00022840"/>
    </source>
</evidence>
<evidence type="ECO:0000313" key="7">
    <source>
        <dbReference type="Proteomes" id="UP000646365"/>
    </source>
</evidence>
<dbReference type="SUPFAM" id="SSF52540">
    <property type="entry name" value="P-loop containing nucleoside triphosphate hydrolases"/>
    <property type="match status" value="1"/>
</dbReference>
<accession>A0A8J2YZE1</accession>
<dbReference type="GO" id="GO:0016020">
    <property type="term" value="C:membrane"/>
    <property type="evidence" value="ECO:0007669"/>
    <property type="project" value="InterPro"/>
</dbReference>
<name>A0A8J2YZE1_9PROT</name>
<dbReference type="InterPro" id="IPR050683">
    <property type="entry name" value="Bact_Polysacc_Export_ATP-bd"/>
</dbReference>
<dbReference type="Pfam" id="PF00005">
    <property type="entry name" value="ABC_tran"/>
    <property type="match status" value="1"/>
</dbReference>
<dbReference type="Proteomes" id="UP000646365">
    <property type="component" value="Unassembled WGS sequence"/>
</dbReference>
<evidence type="ECO:0000256" key="2">
    <source>
        <dbReference type="ARBA" id="ARBA00022448"/>
    </source>
</evidence>
<proteinExistence type="inferred from homology"/>
<reference evidence="6" key="1">
    <citation type="journal article" date="2014" name="Int. J. Syst. Evol. Microbiol.">
        <title>Complete genome sequence of Corynebacterium casei LMG S-19264T (=DSM 44701T), isolated from a smear-ripened cheese.</title>
        <authorList>
            <consortium name="US DOE Joint Genome Institute (JGI-PGF)"/>
            <person name="Walter F."/>
            <person name="Albersmeier A."/>
            <person name="Kalinowski J."/>
            <person name="Ruckert C."/>
        </authorList>
    </citation>
    <scope>NUCLEOTIDE SEQUENCE</scope>
    <source>
        <strain evidence="6">CGMCC 1.15725</strain>
    </source>
</reference>
<dbReference type="InterPro" id="IPR003593">
    <property type="entry name" value="AAA+_ATPase"/>
</dbReference>
<dbReference type="CDD" id="cd03220">
    <property type="entry name" value="ABC_KpsT_Wzt"/>
    <property type="match status" value="1"/>
</dbReference>
<dbReference type="GO" id="GO:0140359">
    <property type="term" value="F:ABC-type transporter activity"/>
    <property type="evidence" value="ECO:0007669"/>
    <property type="project" value="InterPro"/>
</dbReference>
<dbReference type="InterPro" id="IPR003439">
    <property type="entry name" value="ABC_transporter-like_ATP-bd"/>
</dbReference>
<dbReference type="SMART" id="SM00382">
    <property type="entry name" value="AAA"/>
    <property type="match status" value="1"/>
</dbReference>
<organism evidence="6 7">
    <name type="scientific">Aliidongia dinghuensis</name>
    <dbReference type="NCBI Taxonomy" id="1867774"/>
    <lineage>
        <taxon>Bacteria</taxon>
        <taxon>Pseudomonadati</taxon>
        <taxon>Pseudomonadota</taxon>
        <taxon>Alphaproteobacteria</taxon>
        <taxon>Rhodospirillales</taxon>
        <taxon>Dongiaceae</taxon>
        <taxon>Aliidongia</taxon>
    </lineage>
</organism>
<dbReference type="InterPro" id="IPR027417">
    <property type="entry name" value="P-loop_NTPase"/>
</dbReference>
<keyword evidence="4 6" id="KW-0067">ATP-binding</keyword>
<keyword evidence="7" id="KW-1185">Reference proteome</keyword>
<reference evidence="6" key="2">
    <citation type="submission" date="2020-09" db="EMBL/GenBank/DDBJ databases">
        <authorList>
            <person name="Sun Q."/>
            <person name="Zhou Y."/>
        </authorList>
    </citation>
    <scope>NUCLEOTIDE SEQUENCE</scope>
    <source>
        <strain evidence="6">CGMCC 1.15725</strain>
    </source>
</reference>
<dbReference type="PANTHER" id="PTHR46743">
    <property type="entry name" value="TEICHOIC ACIDS EXPORT ATP-BINDING PROTEIN TAGH"/>
    <property type="match status" value="1"/>
</dbReference>
<dbReference type="AlphaFoldDB" id="A0A8J2YZE1"/>
<dbReference type="EMBL" id="BMJQ01000016">
    <property type="protein sequence ID" value="GGF40223.1"/>
    <property type="molecule type" value="Genomic_DNA"/>
</dbReference>
<keyword evidence="3" id="KW-0547">Nucleotide-binding</keyword>
<dbReference type="InterPro" id="IPR015860">
    <property type="entry name" value="ABC_transpr_TagH-like"/>
</dbReference>
<keyword evidence="2" id="KW-0813">Transport</keyword>
<evidence type="ECO:0000313" key="6">
    <source>
        <dbReference type="EMBL" id="GGF40223.1"/>
    </source>
</evidence>
<dbReference type="PROSITE" id="PS00211">
    <property type="entry name" value="ABC_TRANSPORTER_1"/>
    <property type="match status" value="1"/>
</dbReference>
<comment type="similarity">
    <text evidence="1">Belongs to the ABC transporter superfamily.</text>
</comment>
<comment type="caution">
    <text evidence="6">The sequence shown here is derived from an EMBL/GenBank/DDBJ whole genome shotgun (WGS) entry which is preliminary data.</text>
</comment>
<protein>
    <submittedName>
        <fullName evidence="6">Sugar ABC transporter ATP-binding protein</fullName>
    </submittedName>
</protein>
<dbReference type="GO" id="GO:0005524">
    <property type="term" value="F:ATP binding"/>
    <property type="evidence" value="ECO:0007669"/>
    <property type="project" value="UniProtKB-KW"/>
</dbReference>
<sequence>MTAIRLRDVSVDFPIYQGSSRSLKKTLMRAGAGGRILADANHRLVVHALDKISLDVEEGDRVALIGPNGAGKTTLLRVLAGTYEPTDGLIDVDGKVAPLFDSALGLNHDATGYENIILRGVYMGMAPKEMAGRIDEIATFTELGDYLKMPIRSYSSGMLMRLAFGVATCVRPEILLMDEWLLAGDAYFLEKARHRLASFVSGSKILVLASHSEAIVKEWCNKALFLERGRVRMFGAIDDVFAAYTESVHA</sequence>
<dbReference type="Gene3D" id="3.40.50.300">
    <property type="entry name" value="P-loop containing nucleotide triphosphate hydrolases"/>
    <property type="match status" value="1"/>
</dbReference>
<dbReference type="InterPro" id="IPR017871">
    <property type="entry name" value="ABC_transporter-like_CS"/>
</dbReference>
<evidence type="ECO:0000259" key="5">
    <source>
        <dbReference type="PROSITE" id="PS50893"/>
    </source>
</evidence>
<gene>
    <name evidence="6" type="primary">rfbA</name>
    <name evidence="6" type="ORF">GCM10011611_53290</name>
</gene>
<dbReference type="PANTHER" id="PTHR46743:SF2">
    <property type="entry name" value="TEICHOIC ACIDS EXPORT ATP-BINDING PROTEIN TAGH"/>
    <property type="match status" value="1"/>
</dbReference>
<evidence type="ECO:0000256" key="3">
    <source>
        <dbReference type="ARBA" id="ARBA00022741"/>
    </source>
</evidence>
<evidence type="ECO:0000256" key="1">
    <source>
        <dbReference type="ARBA" id="ARBA00005417"/>
    </source>
</evidence>
<feature type="domain" description="ABC transporter" evidence="5">
    <location>
        <begin position="4"/>
        <end position="250"/>
    </location>
</feature>
<dbReference type="GO" id="GO:0016887">
    <property type="term" value="F:ATP hydrolysis activity"/>
    <property type="evidence" value="ECO:0007669"/>
    <property type="project" value="InterPro"/>
</dbReference>
<dbReference type="PROSITE" id="PS50893">
    <property type="entry name" value="ABC_TRANSPORTER_2"/>
    <property type="match status" value="1"/>
</dbReference>